<evidence type="ECO:0000313" key="18">
    <source>
        <dbReference type="Proteomes" id="UP000807159"/>
    </source>
</evidence>
<evidence type="ECO:0000259" key="16">
    <source>
        <dbReference type="PROSITE" id="PS50888"/>
    </source>
</evidence>
<keyword evidence="15" id="KW-0175">Coiled coil</keyword>
<evidence type="ECO:0000313" key="17">
    <source>
        <dbReference type="EMBL" id="KAH8506276.1"/>
    </source>
</evidence>
<reference evidence="17" key="1">
    <citation type="journal article" date="2021" name="J. Hered.">
        <title>Genome Assembly of Salicaceae Populus deltoides (Eastern Cottonwood) I-69 Based on Nanopore Sequencing and Hi-C Technologies.</title>
        <authorList>
            <person name="Bai S."/>
            <person name="Wu H."/>
            <person name="Zhang J."/>
            <person name="Pan Z."/>
            <person name="Zhao W."/>
            <person name="Li Z."/>
            <person name="Tong C."/>
        </authorList>
    </citation>
    <scope>NUCLEOTIDE SEQUENCE</scope>
    <source>
        <tissue evidence="17">Leaf</tissue>
    </source>
</reference>
<dbReference type="PANTHER" id="PTHR32440">
    <property type="entry name" value="PHOSPHATASE DCR2-RELATED-RELATED"/>
    <property type="match status" value="1"/>
</dbReference>
<keyword evidence="8" id="KW-0732">Signal</keyword>
<dbReference type="GO" id="GO:0005634">
    <property type="term" value="C:nucleus"/>
    <property type="evidence" value="ECO:0007669"/>
    <property type="project" value="UniProtKB-SubCell"/>
</dbReference>
<evidence type="ECO:0000256" key="2">
    <source>
        <dbReference type="ARBA" id="ARBA00004123"/>
    </source>
</evidence>
<dbReference type="InterPro" id="IPR011598">
    <property type="entry name" value="bHLH_dom"/>
</dbReference>
<feature type="coiled-coil region" evidence="15">
    <location>
        <begin position="88"/>
        <end position="118"/>
    </location>
</feature>
<keyword evidence="13" id="KW-0325">Glycoprotein</keyword>
<dbReference type="EMBL" id="JACEGQ020000006">
    <property type="protein sequence ID" value="KAH8506276.1"/>
    <property type="molecule type" value="Genomic_DNA"/>
</dbReference>
<keyword evidence="12" id="KW-0804">Transcription</keyword>
<evidence type="ECO:0000256" key="9">
    <source>
        <dbReference type="ARBA" id="ARBA00022833"/>
    </source>
</evidence>
<sequence length="639" mass="72191">METIENIAADQNYCEMIKMFSNDELKSWTMDQASIQSYEYSSSPEGAASTASKTIVSERNRRKKLNDKLLELRGAVPKISKLDKASTLKDAIVYIQDLQEQERRLQAEIMELESKSLKKDPGFDFEQELPVLLRPKKTRYDHIYDHRAPISYPIKVHELRVNSMGEKTLLVSLTCSKARDAMIKICETFESMKLKIITANVAIVSGMVKKTVLIEAGMEEKDNLKKKIERAFSAFRLCNSSRPNNLLSDVGTCVKQGDLNPITGHHPLHLKKSPHLPLRFNSDGTFKILQVADMHYGTGMLTRCRDVLASEFDYCSDLNTTRFLKRIIQSEKPDFIAFTGDNIFGPSTDDAAESLLRAFGPAMDSGLPWAAVLGNHDQESTMTREELMSFISLMDYSVSQTNPPVDDLSSAAEGDETKNIDGFGNYNLRVYGAPGSHLANRSVLNLFFLDSGDREVVQGIRTYGWIKESQLRWLRSVSKGYQGQKQDNNHLEEASVCAIPPAMVFFHIPIPEIQQLYNQQIVGKFQQRVSCSSMNSGVLQTIISMGVVKAVFVGHDHTNDFCGNLEGIWFCYGGGFGYHGYGKARWPRRARIILAELEKGEKSWMGVERISTWKRLDDEKLSKLDEQVLWQSHPSFKMI</sequence>
<comment type="similarity">
    <text evidence="4">Belongs to the metallophosphoesterase superfamily. Purple acid phosphatase family.</text>
</comment>
<dbReference type="SUPFAM" id="SSF47459">
    <property type="entry name" value="HLH, helix-loop-helix DNA-binding domain"/>
    <property type="match status" value="1"/>
</dbReference>
<evidence type="ECO:0000256" key="11">
    <source>
        <dbReference type="ARBA" id="ARBA00023015"/>
    </source>
</evidence>
<dbReference type="GO" id="GO:0080090">
    <property type="term" value="P:regulation of primary metabolic process"/>
    <property type="evidence" value="ECO:0007669"/>
    <property type="project" value="UniProtKB-ARBA"/>
</dbReference>
<evidence type="ECO:0000256" key="10">
    <source>
        <dbReference type="ARBA" id="ARBA00023004"/>
    </source>
</evidence>
<dbReference type="Pfam" id="PF22754">
    <property type="entry name" value="bHLH-TF_ACT-like_plant"/>
    <property type="match status" value="1"/>
</dbReference>
<keyword evidence="11" id="KW-0805">Transcription regulation</keyword>
<dbReference type="SMART" id="SM00353">
    <property type="entry name" value="HLH"/>
    <property type="match status" value="1"/>
</dbReference>
<evidence type="ECO:0000256" key="1">
    <source>
        <dbReference type="ARBA" id="ARBA00001947"/>
    </source>
</evidence>
<dbReference type="GO" id="GO:0046983">
    <property type="term" value="F:protein dimerization activity"/>
    <property type="evidence" value="ECO:0007669"/>
    <property type="project" value="InterPro"/>
</dbReference>
<evidence type="ECO:0000256" key="4">
    <source>
        <dbReference type="ARBA" id="ARBA00008723"/>
    </source>
</evidence>
<dbReference type="CDD" id="cd07383">
    <property type="entry name" value="MPP_Dcr2"/>
    <property type="match status" value="1"/>
</dbReference>
<dbReference type="PANTHER" id="PTHR32440:SF2">
    <property type="entry name" value="INACTIVE PURPLE ACID PHOSPHATASE 28-RELATED"/>
    <property type="match status" value="1"/>
</dbReference>
<keyword evidence="18" id="KW-1185">Reference proteome</keyword>
<comment type="subunit">
    <text evidence="5">Homodimer.</text>
</comment>
<protein>
    <recommendedName>
        <fullName evidence="16">BHLH domain-containing protein</fullName>
    </recommendedName>
</protein>
<dbReference type="Pfam" id="PF00010">
    <property type="entry name" value="HLH"/>
    <property type="match status" value="1"/>
</dbReference>
<keyword evidence="14" id="KW-0539">Nucleus</keyword>
<dbReference type="InterPro" id="IPR054502">
    <property type="entry name" value="bHLH-TF_ACT-like_plant"/>
</dbReference>
<dbReference type="GO" id="GO:0046872">
    <property type="term" value="F:metal ion binding"/>
    <property type="evidence" value="ECO:0007669"/>
    <property type="project" value="UniProtKB-KW"/>
</dbReference>
<gene>
    <name evidence="17" type="ORF">H0E87_013191</name>
</gene>
<dbReference type="Gene3D" id="4.10.280.10">
    <property type="entry name" value="Helix-loop-helix DNA-binding domain"/>
    <property type="match status" value="1"/>
</dbReference>
<dbReference type="FunFam" id="3.60.21.10:FF:000038">
    <property type="entry name" value="Probable inactive purple acid phosphatase 29"/>
    <property type="match status" value="1"/>
</dbReference>
<dbReference type="PROSITE" id="PS50888">
    <property type="entry name" value="BHLH"/>
    <property type="match status" value="1"/>
</dbReference>
<dbReference type="GO" id="GO:0016788">
    <property type="term" value="F:hydrolase activity, acting on ester bonds"/>
    <property type="evidence" value="ECO:0007669"/>
    <property type="project" value="TreeGrafter"/>
</dbReference>
<keyword evidence="10" id="KW-0408">Iron</keyword>
<evidence type="ECO:0000256" key="5">
    <source>
        <dbReference type="ARBA" id="ARBA00011738"/>
    </source>
</evidence>
<comment type="caution">
    <text evidence="17">The sequence shown here is derived from an EMBL/GenBank/DDBJ whole genome shotgun (WGS) entry which is preliminary data.</text>
</comment>
<keyword evidence="9" id="KW-0862">Zinc</keyword>
<dbReference type="AlphaFoldDB" id="A0A8T2YMW3"/>
<dbReference type="GO" id="GO:0005576">
    <property type="term" value="C:extracellular region"/>
    <property type="evidence" value="ECO:0007669"/>
    <property type="project" value="UniProtKB-SubCell"/>
</dbReference>
<comment type="subcellular location">
    <subcellularLocation>
        <location evidence="2">Nucleus</location>
    </subcellularLocation>
    <subcellularLocation>
        <location evidence="3">Secreted</location>
    </subcellularLocation>
</comment>
<keyword evidence="7" id="KW-0479">Metal-binding</keyword>
<evidence type="ECO:0000256" key="7">
    <source>
        <dbReference type="ARBA" id="ARBA00022723"/>
    </source>
</evidence>
<dbReference type="Pfam" id="PF00149">
    <property type="entry name" value="Metallophos"/>
    <property type="match status" value="1"/>
</dbReference>
<comment type="cofactor">
    <cofactor evidence="1">
        <name>Zn(2+)</name>
        <dbReference type="ChEBI" id="CHEBI:29105"/>
    </cofactor>
</comment>
<organism evidence="17 18">
    <name type="scientific">Populus deltoides</name>
    <name type="common">Eastern poplar</name>
    <name type="synonym">Eastern cottonwood</name>
    <dbReference type="NCBI Taxonomy" id="3696"/>
    <lineage>
        <taxon>Eukaryota</taxon>
        <taxon>Viridiplantae</taxon>
        <taxon>Streptophyta</taxon>
        <taxon>Embryophyta</taxon>
        <taxon>Tracheophyta</taxon>
        <taxon>Spermatophyta</taxon>
        <taxon>Magnoliopsida</taxon>
        <taxon>eudicotyledons</taxon>
        <taxon>Gunneridae</taxon>
        <taxon>Pentapetalae</taxon>
        <taxon>rosids</taxon>
        <taxon>fabids</taxon>
        <taxon>Malpighiales</taxon>
        <taxon>Salicaceae</taxon>
        <taxon>Saliceae</taxon>
        <taxon>Populus</taxon>
    </lineage>
</organism>
<name>A0A8T2YMW3_POPDE</name>
<evidence type="ECO:0000256" key="15">
    <source>
        <dbReference type="SAM" id="Coils"/>
    </source>
</evidence>
<dbReference type="SUPFAM" id="SSF56300">
    <property type="entry name" value="Metallo-dependent phosphatases"/>
    <property type="match status" value="1"/>
</dbReference>
<dbReference type="InterPro" id="IPR029052">
    <property type="entry name" value="Metallo-depent_PP-like"/>
</dbReference>
<evidence type="ECO:0000256" key="3">
    <source>
        <dbReference type="ARBA" id="ARBA00004613"/>
    </source>
</evidence>
<feature type="domain" description="BHLH" evidence="16">
    <location>
        <begin position="49"/>
        <end position="98"/>
    </location>
</feature>
<dbReference type="Proteomes" id="UP000807159">
    <property type="component" value="Chromosome 6"/>
</dbReference>
<dbReference type="Gene3D" id="3.60.21.10">
    <property type="match status" value="1"/>
</dbReference>
<dbReference type="InterPro" id="IPR004843">
    <property type="entry name" value="Calcineurin-like_PHP"/>
</dbReference>
<keyword evidence="6" id="KW-0964">Secreted</keyword>
<evidence type="ECO:0000256" key="12">
    <source>
        <dbReference type="ARBA" id="ARBA00023163"/>
    </source>
</evidence>
<evidence type="ECO:0000256" key="13">
    <source>
        <dbReference type="ARBA" id="ARBA00023180"/>
    </source>
</evidence>
<dbReference type="GO" id="GO:0005737">
    <property type="term" value="C:cytoplasm"/>
    <property type="evidence" value="ECO:0007669"/>
    <property type="project" value="TreeGrafter"/>
</dbReference>
<evidence type="ECO:0000256" key="14">
    <source>
        <dbReference type="ARBA" id="ARBA00023242"/>
    </source>
</evidence>
<accession>A0A8T2YMW3</accession>
<proteinExistence type="inferred from homology"/>
<dbReference type="InterPro" id="IPR036638">
    <property type="entry name" value="HLH_DNA-bd_sf"/>
</dbReference>
<evidence type="ECO:0000256" key="8">
    <source>
        <dbReference type="ARBA" id="ARBA00022729"/>
    </source>
</evidence>
<evidence type="ECO:0000256" key="6">
    <source>
        <dbReference type="ARBA" id="ARBA00022525"/>
    </source>
</evidence>